<dbReference type="RefSeq" id="WP_130290886.1">
    <property type="nucleotide sequence ID" value="NZ_SHKL01000001.1"/>
</dbReference>
<dbReference type="OrthoDB" id="3829127at2"/>
<dbReference type="EMBL" id="SHKL01000001">
    <property type="protein sequence ID" value="RZT86618.1"/>
    <property type="molecule type" value="Genomic_DNA"/>
</dbReference>
<dbReference type="Pfam" id="PF19698">
    <property type="entry name" value="DUF6197"/>
    <property type="match status" value="1"/>
</dbReference>
<proteinExistence type="predicted"/>
<keyword evidence="3" id="KW-1185">Reference proteome</keyword>
<evidence type="ECO:0000313" key="2">
    <source>
        <dbReference type="EMBL" id="RZT86618.1"/>
    </source>
</evidence>
<feature type="compositionally biased region" description="Basic and acidic residues" evidence="1">
    <location>
        <begin position="1"/>
        <end position="10"/>
    </location>
</feature>
<comment type="caution">
    <text evidence="2">The sequence shown here is derived from an EMBL/GenBank/DDBJ whole genome shotgun (WGS) entry which is preliminary data.</text>
</comment>
<evidence type="ECO:0000256" key="1">
    <source>
        <dbReference type="SAM" id="MobiDB-lite"/>
    </source>
</evidence>
<gene>
    <name evidence="2" type="ORF">EV383_3515</name>
</gene>
<feature type="region of interest" description="Disordered" evidence="1">
    <location>
        <begin position="1"/>
        <end position="39"/>
    </location>
</feature>
<evidence type="ECO:0000313" key="3">
    <source>
        <dbReference type="Proteomes" id="UP000291591"/>
    </source>
</evidence>
<sequence length="186" mass="20299">MSETTVDRRTARTRPGPAVQDAPSSSPPVAAPLSVTGPPSDHARIRIVLEAARAVVERGWLQNGWYETAPRPLWRKLLGPLPTPDMLEGACLVAAVAVAGHSGGAFTQLDRDSGPAIDRVWDALRELRGRRAEETGAVPPIVRRARMRELVRWNDAPGRTRDEVLGLLDRAISRTILDDVRAPSVR</sequence>
<dbReference type="AlphaFoldDB" id="A0A4Q7UZR4"/>
<organism evidence="2 3">
    <name type="scientific">Pseudonocardia sediminis</name>
    <dbReference type="NCBI Taxonomy" id="1397368"/>
    <lineage>
        <taxon>Bacteria</taxon>
        <taxon>Bacillati</taxon>
        <taxon>Actinomycetota</taxon>
        <taxon>Actinomycetes</taxon>
        <taxon>Pseudonocardiales</taxon>
        <taxon>Pseudonocardiaceae</taxon>
        <taxon>Pseudonocardia</taxon>
    </lineage>
</organism>
<dbReference type="InterPro" id="IPR045677">
    <property type="entry name" value="DUF6197"/>
</dbReference>
<reference evidence="2 3" key="1">
    <citation type="submission" date="2019-02" db="EMBL/GenBank/DDBJ databases">
        <title>Sequencing the genomes of 1000 actinobacteria strains.</title>
        <authorList>
            <person name="Klenk H.-P."/>
        </authorList>
    </citation>
    <scope>NUCLEOTIDE SEQUENCE [LARGE SCALE GENOMIC DNA]</scope>
    <source>
        <strain evidence="2 3">DSM 45779</strain>
    </source>
</reference>
<name>A0A4Q7UZR4_PSEST</name>
<dbReference type="Proteomes" id="UP000291591">
    <property type="component" value="Unassembled WGS sequence"/>
</dbReference>
<accession>A0A4Q7UZR4</accession>
<protein>
    <submittedName>
        <fullName evidence="2">Uncharacterized protein</fullName>
    </submittedName>
</protein>